<reference evidence="2 3" key="1">
    <citation type="submission" date="2023-03" db="EMBL/GenBank/DDBJ databases">
        <title>Genome insight into feeding habits of ladybird beetles.</title>
        <authorList>
            <person name="Li H.-S."/>
            <person name="Huang Y.-H."/>
            <person name="Pang H."/>
        </authorList>
    </citation>
    <scope>NUCLEOTIDE SEQUENCE [LARGE SCALE GENOMIC DNA]</scope>
    <source>
        <strain evidence="2">SYSU_2023b</strain>
        <tissue evidence="2">Whole body</tissue>
    </source>
</reference>
<name>A0AAW1UN37_9CUCU</name>
<accession>A0AAW1UN37</accession>
<gene>
    <name evidence="2" type="ORF">WA026_009225</name>
</gene>
<dbReference type="AlphaFoldDB" id="A0AAW1UN37"/>
<dbReference type="EMBL" id="JARQZJ010000094">
    <property type="protein sequence ID" value="KAK9884996.1"/>
    <property type="molecule type" value="Genomic_DNA"/>
</dbReference>
<dbReference type="GO" id="GO:0005634">
    <property type="term" value="C:nucleus"/>
    <property type="evidence" value="ECO:0007669"/>
    <property type="project" value="UniProtKB-SubCell"/>
</dbReference>
<evidence type="ECO:0000313" key="3">
    <source>
        <dbReference type="Proteomes" id="UP001431783"/>
    </source>
</evidence>
<dbReference type="SUPFAM" id="SSF46689">
    <property type="entry name" value="Homeodomain-like"/>
    <property type="match status" value="1"/>
</dbReference>
<proteinExistence type="predicted"/>
<sequence length="110" mass="12928">MVTCVVITGSFLQKFRIWQKKRQKLYFRYSEEFMAKAIVEIRNSSSVKAAEQRYNIPRMTLENKISGKTPENRKDPKTVLSENEKQRLVNWIIEISNNKKNSIRNSAECA</sequence>
<comment type="subcellular location">
    <subcellularLocation>
        <location evidence="1">Nucleus</location>
    </subcellularLocation>
</comment>
<dbReference type="InterPro" id="IPR009057">
    <property type="entry name" value="Homeodomain-like_sf"/>
</dbReference>
<protein>
    <recommendedName>
        <fullName evidence="4">HTH psq-type domain-containing protein</fullName>
    </recommendedName>
</protein>
<dbReference type="Proteomes" id="UP001431783">
    <property type="component" value="Unassembled WGS sequence"/>
</dbReference>
<evidence type="ECO:0008006" key="4">
    <source>
        <dbReference type="Google" id="ProtNLM"/>
    </source>
</evidence>
<keyword evidence="3" id="KW-1185">Reference proteome</keyword>
<evidence type="ECO:0000313" key="2">
    <source>
        <dbReference type="EMBL" id="KAK9884996.1"/>
    </source>
</evidence>
<evidence type="ECO:0000256" key="1">
    <source>
        <dbReference type="ARBA" id="ARBA00004123"/>
    </source>
</evidence>
<organism evidence="2 3">
    <name type="scientific">Henosepilachna vigintioctopunctata</name>
    <dbReference type="NCBI Taxonomy" id="420089"/>
    <lineage>
        <taxon>Eukaryota</taxon>
        <taxon>Metazoa</taxon>
        <taxon>Ecdysozoa</taxon>
        <taxon>Arthropoda</taxon>
        <taxon>Hexapoda</taxon>
        <taxon>Insecta</taxon>
        <taxon>Pterygota</taxon>
        <taxon>Neoptera</taxon>
        <taxon>Endopterygota</taxon>
        <taxon>Coleoptera</taxon>
        <taxon>Polyphaga</taxon>
        <taxon>Cucujiformia</taxon>
        <taxon>Coccinelloidea</taxon>
        <taxon>Coccinellidae</taxon>
        <taxon>Epilachninae</taxon>
        <taxon>Epilachnini</taxon>
        <taxon>Henosepilachna</taxon>
    </lineage>
</organism>
<dbReference type="Gene3D" id="1.10.10.60">
    <property type="entry name" value="Homeodomain-like"/>
    <property type="match status" value="1"/>
</dbReference>
<comment type="caution">
    <text evidence="2">The sequence shown here is derived from an EMBL/GenBank/DDBJ whole genome shotgun (WGS) entry which is preliminary data.</text>
</comment>